<evidence type="ECO:0000313" key="3">
    <source>
        <dbReference type="Proteomes" id="UP001301388"/>
    </source>
</evidence>
<dbReference type="Gene3D" id="3.40.1350.10">
    <property type="match status" value="1"/>
</dbReference>
<dbReference type="InterPro" id="IPR011856">
    <property type="entry name" value="tRNA_endonuc-like_dom_sf"/>
</dbReference>
<dbReference type="InterPro" id="IPR007560">
    <property type="entry name" value="Restrct_endonuc_IV_Mrr"/>
</dbReference>
<feature type="domain" description="Restriction endonuclease type IV Mrr" evidence="1">
    <location>
        <begin position="200"/>
        <end position="238"/>
    </location>
</feature>
<organism evidence="2 3">
    <name type="scientific">Pseudanabaena galeata UHCC 0370</name>
    <dbReference type="NCBI Taxonomy" id="3110310"/>
    <lineage>
        <taxon>Bacteria</taxon>
        <taxon>Bacillati</taxon>
        <taxon>Cyanobacteriota</taxon>
        <taxon>Cyanophyceae</taxon>
        <taxon>Pseudanabaenales</taxon>
        <taxon>Pseudanabaenaceae</taxon>
        <taxon>Pseudanabaena</taxon>
    </lineage>
</organism>
<keyword evidence="2" id="KW-0255">Endonuclease</keyword>
<accession>A0ABU5TP90</accession>
<keyword evidence="2" id="KW-0540">Nuclease</keyword>
<reference evidence="2 3" key="1">
    <citation type="submission" date="2023-12" db="EMBL/GenBank/DDBJ databases">
        <title>Baltic Sea Cyanobacteria.</title>
        <authorList>
            <person name="Delbaje E."/>
            <person name="Fewer D.P."/>
            <person name="Shishido T.K."/>
        </authorList>
    </citation>
    <scope>NUCLEOTIDE SEQUENCE [LARGE SCALE GENOMIC DNA]</scope>
    <source>
        <strain evidence="2 3">UHCC 0370</strain>
    </source>
</reference>
<evidence type="ECO:0000259" key="1">
    <source>
        <dbReference type="Pfam" id="PF04471"/>
    </source>
</evidence>
<keyword evidence="2" id="KW-0378">Hydrolase</keyword>
<gene>
    <name evidence="2" type="ORF">VB774_21215</name>
</gene>
<name>A0ABU5TP90_9CYAN</name>
<evidence type="ECO:0000313" key="2">
    <source>
        <dbReference type="EMBL" id="MEA5480158.1"/>
    </source>
</evidence>
<dbReference type="EMBL" id="JAYGIE010000111">
    <property type="protein sequence ID" value="MEA5480158.1"/>
    <property type="molecule type" value="Genomic_DNA"/>
</dbReference>
<keyword evidence="3" id="KW-1185">Reference proteome</keyword>
<dbReference type="Proteomes" id="UP001301388">
    <property type="component" value="Unassembled WGS sequence"/>
</dbReference>
<dbReference type="Pfam" id="PF04471">
    <property type="entry name" value="Mrr_cat"/>
    <property type="match status" value="1"/>
</dbReference>
<dbReference type="RefSeq" id="WP_323263233.1">
    <property type="nucleotide sequence ID" value="NZ_JAYGIE010000111.1"/>
</dbReference>
<comment type="caution">
    <text evidence="2">The sequence shown here is derived from an EMBL/GenBank/DDBJ whole genome shotgun (WGS) entry which is preliminary data.</text>
</comment>
<sequence length="251" mass="29316">MDGFDVSDYDRECLGNFFGSLKSKPFIDAKKLTLEEWLNLLFQERESYFIDGCFPTIEQANEYITSINTRSNYEVYSLIKLFLVPSTTSLFDKIRFPELVAKLQKQEDPMSWLANKPYYMRLLVWYQDRNKPVWEGVTWVLELLPEHPKKAINVIENYLIAHFGMLPDRFISGLYDAIMIIRAKFIGVSETSGDKVKFLLELDSRQFEHLIKSLYTRMGYKTELTSATRDGGRDVIACNKRYDWTEGGNCN</sequence>
<protein>
    <submittedName>
        <fullName evidence="2">Restriction endonuclease</fullName>
    </submittedName>
</protein>
<proteinExistence type="predicted"/>
<dbReference type="GO" id="GO:0004519">
    <property type="term" value="F:endonuclease activity"/>
    <property type="evidence" value="ECO:0007669"/>
    <property type="project" value="UniProtKB-KW"/>
</dbReference>